<gene>
    <name evidence="2" type="ORF">SAMN05216289_11650</name>
</gene>
<keyword evidence="3" id="KW-1185">Reference proteome</keyword>
<keyword evidence="2" id="KW-0540">Nuclease</keyword>
<dbReference type="STRING" id="578942.SAMN05216289_11650"/>
<dbReference type="InterPro" id="IPR036691">
    <property type="entry name" value="Endo/exonu/phosph_ase_sf"/>
</dbReference>
<dbReference type="GO" id="GO:0004527">
    <property type="term" value="F:exonuclease activity"/>
    <property type="evidence" value="ECO:0007669"/>
    <property type="project" value="UniProtKB-KW"/>
</dbReference>
<dbReference type="EMBL" id="FOVF01000016">
    <property type="protein sequence ID" value="SFN35485.1"/>
    <property type="molecule type" value="Genomic_DNA"/>
</dbReference>
<sequence>MMQVGMDSSPTSKHGKHPMACAWSWAGLCLLVLLAGCAPQSTRQSDLARSFKIATWNLEHLAEANGLGCRPRNDADYAGLRDYATRLGADVVAFEEVENLAAAQRVFAPDRYDIVMSTRPDSGRNGFCGHDSTDGPHIRTQNTGFAIRKGIRYVRHPDLSQLGLGNPDLRWGVDVTLTGSRPLRLLALHLKSGCSAGSEREPCPVLFDQVPVLRQWIAARHDEGTDFVMLGDWNRRLALPDDLFWKQLTDGLPPDAMLVDAANGRGATCVARYPDFIDHIVMSPAAAARLVKDSFEEFTYGVPEDQHPSDHCPVAVTLE</sequence>
<reference evidence="2 3" key="1">
    <citation type="submission" date="2016-10" db="EMBL/GenBank/DDBJ databases">
        <authorList>
            <person name="de Groot N.N."/>
        </authorList>
    </citation>
    <scope>NUCLEOTIDE SEQUENCE [LARGE SCALE GENOMIC DNA]</scope>
    <source>
        <strain evidence="2 3">CGMCC 1.7659</strain>
    </source>
</reference>
<evidence type="ECO:0000313" key="2">
    <source>
        <dbReference type="EMBL" id="SFN35485.1"/>
    </source>
</evidence>
<dbReference type="SUPFAM" id="SSF56219">
    <property type="entry name" value="DNase I-like"/>
    <property type="match status" value="1"/>
</dbReference>
<organism evidence="2 3">
    <name type="scientific">Dokdonella immobilis</name>
    <dbReference type="NCBI Taxonomy" id="578942"/>
    <lineage>
        <taxon>Bacteria</taxon>
        <taxon>Pseudomonadati</taxon>
        <taxon>Pseudomonadota</taxon>
        <taxon>Gammaproteobacteria</taxon>
        <taxon>Lysobacterales</taxon>
        <taxon>Rhodanobacteraceae</taxon>
        <taxon>Dokdonella</taxon>
    </lineage>
</organism>
<dbReference type="Pfam" id="PF03372">
    <property type="entry name" value="Exo_endo_phos"/>
    <property type="match status" value="1"/>
</dbReference>
<proteinExistence type="predicted"/>
<keyword evidence="2" id="KW-0378">Hydrolase</keyword>
<protein>
    <submittedName>
        <fullName evidence="2">Exonuclease III</fullName>
    </submittedName>
</protein>
<name>A0A1I4YBS7_9GAMM</name>
<accession>A0A1I4YBS7</accession>
<dbReference type="Proteomes" id="UP000198575">
    <property type="component" value="Unassembled WGS sequence"/>
</dbReference>
<evidence type="ECO:0000313" key="3">
    <source>
        <dbReference type="Proteomes" id="UP000198575"/>
    </source>
</evidence>
<dbReference type="Gene3D" id="3.60.10.10">
    <property type="entry name" value="Endonuclease/exonuclease/phosphatase"/>
    <property type="match status" value="1"/>
</dbReference>
<dbReference type="InterPro" id="IPR005135">
    <property type="entry name" value="Endo/exonuclease/phosphatase"/>
</dbReference>
<feature type="domain" description="Endonuclease/exonuclease/phosphatase" evidence="1">
    <location>
        <begin position="54"/>
        <end position="311"/>
    </location>
</feature>
<evidence type="ECO:0000259" key="1">
    <source>
        <dbReference type="Pfam" id="PF03372"/>
    </source>
</evidence>
<keyword evidence="2" id="KW-0269">Exonuclease</keyword>
<dbReference type="AlphaFoldDB" id="A0A1I4YBS7"/>